<dbReference type="EMBL" id="AZGZ01000020">
    <property type="protein sequence ID" value="KZZ89581.1"/>
    <property type="molecule type" value="Genomic_DNA"/>
</dbReference>
<evidence type="ECO:0000313" key="3">
    <source>
        <dbReference type="EMBL" id="KZZ89581.1"/>
    </source>
</evidence>
<dbReference type="OrthoDB" id="125347at2759"/>
<dbReference type="PROSITE" id="PS51253">
    <property type="entry name" value="HTH_CENPB"/>
    <property type="match status" value="1"/>
</dbReference>
<comment type="caution">
    <text evidence="3">The sequence shown here is derived from an EMBL/GenBank/DDBJ whole genome shotgun (WGS) entry which is preliminary data.</text>
</comment>
<dbReference type="PANTHER" id="PTHR19303">
    <property type="entry name" value="TRANSPOSON"/>
    <property type="match status" value="1"/>
</dbReference>
<keyword evidence="3" id="KW-0378">Hydrolase</keyword>
<dbReference type="SMART" id="SM00674">
    <property type="entry name" value="CENPB"/>
    <property type="match status" value="1"/>
</dbReference>
<dbReference type="GO" id="GO:0005634">
    <property type="term" value="C:nucleus"/>
    <property type="evidence" value="ECO:0007669"/>
    <property type="project" value="TreeGrafter"/>
</dbReference>
<dbReference type="Pfam" id="PF18107">
    <property type="entry name" value="HTH_ABP1_N"/>
    <property type="match status" value="1"/>
</dbReference>
<evidence type="ECO:0000259" key="2">
    <source>
        <dbReference type="PROSITE" id="PS51253"/>
    </source>
</evidence>
<dbReference type="InterPro" id="IPR004875">
    <property type="entry name" value="DDE_SF_endonuclease_dom"/>
</dbReference>
<dbReference type="Pfam" id="PF03221">
    <property type="entry name" value="HTH_Tnp_Tc5"/>
    <property type="match status" value="1"/>
</dbReference>
<proteinExistence type="predicted"/>
<feature type="domain" description="HTH CENPB-type" evidence="2">
    <location>
        <begin position="68"/>
        <end position="140"/>
    </location>
</feature>
<dbReference type="InterPro" id="IPR006600">
    <property type="entry name" value="HTH_CenpB_DNA-bd_dom"/>
</dbReference>
<name>A0A167X3B6_9EURO</name>
<dbReference type="InterPro" id="IPR009057">
    <property type="entry name" value="Homeodomain-like_sf"/>
</dbReference>
<dbReference type="GO" id="GO:0003677">
    <property type="term" value="F:DNA binding"/>
    <property type="evidence" value="ECO:0007669"/>
    <property type="project" value="UniProtKB-KW"/>
</dbReference>
<dbReference type="Gene3D" id="1.10.10.60">
    <property type="entry name" value="Homeodomain-like"/>
    <property type="match status" value="2"/>
</dbReference>
<dbReference type="InterPro" id="IPR041188">
    <property type="entry name" value="HTH_ABP1_N"/>
</dbReference>
<dbReference type="GO" id="GO:0004519">
    <property type="term" value="F:endonuclease activity"/>
    <property type="evidence" value="ECO:0007669"/>
    <property type="project" value="UniProtKB-KW"/>
</dbReference>
<reference evidence="3 4" key="1">
    <citation type="journal article" date="2016" name="Genome Biol. Evol.">
        <title>Divergent and convergent evolution of fungal pathogenicity.</title>
        <authorList>
            <person name="Shang Y."/>
            <person name="Xiao G."/>
            <person name="Zheng P."/>
            <person name="Cen K."/>
            <person name="Zhan S."/>
            <person name="Wang C."/>
        </authorList>
    </citation>
    <scope>NUCLEOTIDE SEQUENCE [LARGE SCALE GENOMIC DNA]</scope>
    <source>
        <strain evidence="3 4">ARSEF 7405</strain>
    </source>
</reference>
<keyword evidence="3" id="KW-0255">Endonuclease</keyword>
<dbReference type="Pfam" id="PF03184">
    <property type="entry name" value="DDE_1"/>
    <property type="match status" value="1"/>
</dbReference>
<dbReference type="Proteomes" id="UP000242877">
    <property type="component" value="Unassembled WGS sequence"/>
</dbReference>
<keyword evidence="1" id="KW-0238">DNA-binding</keyword>
<dbReference type="VEuPathDB" id="FungiDB:AAP_04336"/>
<evidence type="ECO:0000313" key="4">
    <source>
        <dbReference type="Proteomes" id="UP000242877"/>
    </source>
</evidence>
<dbReference type="SUPFAM" id="SSF46689">
    <property type="entry name" value="Homeodomain-like"/>
    <property type="match status" value="2"/>
</dbReference>
<organism evidence="3 4">
    <name type="scientific">Ascosphaera apis ARSEF 7405</name>
    <dbReference type="NCBI Taxonomy" id="392613"/>
    <lineage>
        <taxon>Eukaryota</taxon>
        <taxon>Fungi</taxon>
        <taxon>Dikarya</taxon>
        <taxon>Ascomycota</taxon>
        <taxon>Pezizomycotina</taxon>
        <taxon>Eurotiomycetes</taxon>
        <taxon>Eurotiomycetidae</taxon>
        <taxon>Onygenales</taxon>
        <taxon>Ascosphaeraceae</taxon>
        <taxon>Ascosphaera</taxon>
    </lineage>
</organism>
<keyword evidence="4" id="KW-1185">Reference proteome</keyword>
<dbReference type="PANTHER" id="PTHR19303:SF73">
    <property type="entry name" value="PROTEIN PDC2"/>
    <property type="match status" value="1"/>
</dbReference>
<accession>A0A167X3B6</accession>
<dbReference type="AlphaFoldDB" id="A0A167X3B6"/>
<keyword evidence="3" id="KW-0540">Nuclease</keyword>
<gene>
    <name evidence="3" type="ORF">AAP_04336</name>
</gene>
<evidence type="ECO:0000256" key="1">
    <source>
        <dbReference type="ARBA" id="ARBA00023125"/>
    </source>
</evidence>
<protein>
    <submittedName>
        <fullName evidence="3">DDE superfamily endonuclease, CENP-B-like protein</fullName>
    </submittedName>
</protein>
<sequence>MRVKKQRKTVSVHQKKALRSYFHATDKRLSGKELIEWFKDQFNIELSKYDVSKYCNDASLDKNNAFDERVRRREEHWPQIEEALSTWVINKQGVIPITIDVLRQKAFIFWDELYHDRTAPVFSNGWLQKFLQRHNITSRILHGEASSVADDAKAKMQPIQDEIISQYSPRDIFNCDESALFWRMIPDRSYADRVIPGQKKDKARITAHFCCNADGSERLPVWWIGTAKSPRAFSKIRIENFIIWRWNRKAWMTASIFEEWLRWFDTRMRRRKVLLLLDNFSAHTLAVSNLCEKGELRNTHVVFLPPNTTSIYQPLDQGIIASFKMRWRAHWIRFILHEDENGIDFMKSMYVLHAIRWGNDVWHAEVHNDTIRRCFDKGLKIFSDDMGDQHEQDTDELSDFTNEYQKLRSVSNIQNLMKIENFLNPENENVEDPTHNLEHHIVQSLISKVQTPQEDEEEGGCDEDTLEKITYKEGFEALRILRLFEEQREGGDEGMIRIFASYFQTLRIQEMRERKQGAITHFFESKIDI</sequence>
<dbReference type="InterPro" id="IPR050863">
    <property type="entry name" value="CenT-Element_Derived"/>
</dbReference>